<evidence type="ECO:0008006" key="2">
    <source>
        <dbReference type="Google" id="ProtNLM"/>
    </source>
</evidence>
<gene>
    <name evidence="1" type="ORF">SERLADRAFT_402412</name>
</gene>
<name>F8PBT4_SERL9</name>
<dbReference type="OrthoDB" id="419598at2759"/>
<dbReference type="Gene3D" id="3.40.50.720">
    <property type="entry name" value="NAD(P)-binding Rossmann-like Domain"/>
    <property type="match status" value="1"/>
</dbReference>
<accession>F8PBT4</accession>
<dbReference type="GeneID" id="18812163"/>
<proteinExistence type="predicted"/>
<dbReference type="Proteomes" id="UP000008064">
    <property type="component" value="Unassembled WGS sequence"/>
</dbReference>
<dbReference type="SUPFAM" id="SSF51735">
    <property type="entry name" value="NAD(P)-binding Rossmann-fold domains"/>
    <property type="match status" value="1"/>
</dbReference>
<reference evidence="1" key="1">
    <citation type="submission" date="2011-04" db="EMBL/GenBank/DDBJ databases">
        <title>Evolution of plant cell wall degrading machinery underlies the functional diversity of forest fungi.</title>
        <authorList>
            <consortium name="US DOE Joint Genome Institute (JGI-PGF)"/>
            <person name="Eastwood D.C."/>
            <person name="Floudas D."/>
            <person name="Binder M."/>
            <person name="Majcherczyk A."/>
            <person name="Schneider P."/>
            <person name="Aerts A."/>
            <person name="Asiegbu F.O."/>
            <person name="Baker S.E."/>
            <person name="Barry K."/>
            <person name="Bendiksby M."/>
            <person name="Blumentritt M."/>
            <person name="Coutinho P.M."/>
            <person name="Cullen D."/>
            <person name="Cullen D."/>
            <person name="Gathman A."/>
            <person name="Goodell B."/>
            <person name="Henrissat B."/>
            <person name="Ihrmark K."/>
            <person name="Kauserud H."/>
            <person name="Kohler A."/>
            <person name="LaButti K."/>
            <person name="Lapidus A."/>
            <person name="Lavin J.L."/>
            <person name="Lee Y.-H."/>
            <person name="Lindquist E."/>
            <person name="Lilly W."/>
            <person name="Lucas S."/>
            <person name="Morin E."/>
            <person name="Murat C."/>
            <person name="Oguiza J.A."/>
            <person name="Park J."/>
            <person name="Pisabarro A.G."/>
            <person name="Riley R."/>
            <person name="Rosling A."/>
            <person name="Salamov A."/>
            <person name="Schmidt O."/>
            <person name="Schmutz J."/>
            <person name="Skrede I."/>
            <person name="Stenlid J."/>
            <person name="Wiebenga A."/>
            <person name="Xie X."/>
            <person name="Kues U."/>
            <person name="Hibbett D.S."/>
            <person name="Hoffmeister D."/>
            <person name="Hogberg N."/>
            <person name="Martin F."/>
            <person name="Grigoriev I.V."/>
            <person name="Watkinson S.C."/>
        </authorList>
    </citation>
    <scope>NUCLEOTIDE SEQUENCE</scope>
    <source>
        <strain evidence="1">S7.9</strain>
    </source>
</reference>
<dbReference type="KEGG" id="sla:SERLADRAFT_402412"/>
<protein>
    <recommendedName>
        <fullName evidence="2">NmrA-like domain-containing protein</fullName>
    </recommendedName>
</protein>
<dbReference type="HOGENOM" id="CLU_1982926_0_0_1"/>
<evidence type="ECO:0000313" key="1">
    <source>
        <dbReference type="EMBL" id="EGO19721.1"/>
    </source>
</evidence>
<dbReference type="EMBL" id="GL945443">
    <property type="protein sequence ID" value="EGO19721.1"/>
    <property type="molecule type" value="Genomic_DNA"/>
</dbReference>
<dbReference type="AlphaFoldDB" id="F8PBT4"/>
<feature type="non-terminal residue" evidence="1">
    <location>
        <position position="1"/>
    </location>
</feature>
<sequence>LTLPIHKEGSGINFSWIGRDLGPSVLALLLNYESHQGEIYGKTFHVISAKTTFRDFAQTLENAFGVPVKYVTGPKTGMLELDEMFEMEEEIGAFGDIDIPDPRLVKLGVKFSSVEEFAESVKSKYI</sequence>
<organism>
    <name type="scientific">Serpula lacrymans var. lacrymans (strain S7.9)</name>
    <name type="common">Dry rot fungus</name>
    <dbReference type="NCBI Taxonomy" id="578457"/>
    <lineage>
        <taxon>Eukaryota</taxon>
        <taxon>Fungi</taxon>
        <taxon>Dikarya</taxon>
        <taxon>Basidiomycota</taxon>
        <taxon>Agaricomycotina</taxon>
        <taxon>Agaricomycetes</taxon>
        <taxon>Agaricomycetidae</taxon>
        <taxon>Boletales</taxon>
        <taxon>Coniophorineae</taxon>
        <taxon>Serpulaceae</taxon>
        <taxon>Serpula</taxon>
    </lineage>
</organism>
<dbReference type="InterPro" id="IPR036291">
    <property type="entry name" value="NAD(P)-bd_dom_sf"/>
</dbReference>
<dbReference type="RefSeq" id="XP_007323854.1">
    <property type="nucleotide sequence ID" value="XM_007323792.1"/>
</dbReference>